<keyword evidence="2" id="KW-1185">Reference proteome</keyword>
<organism evidence="1 2">
    <name type="scientific">Eubacterium barkeri</name>
    <name type="common">Clostridium barkeri</name>
    <dbReference type="NCBI Taxonomy" id="1528"/>
    <lineage>
        <taxon>Bacteria</taxon>
        <taxon>Bacillati</taxon>
        <taxon>Bacillota</taxon>
        <taxon>Clostridia</taxon>
        <taxon>Eubacteriales</taxon>
        <taxon>Eubacteriaceae</taxon>
        <taxon>Eubacterium</taxon>
    </lineage>
</organism>
<dbReference type="AlphaFoldDB" id="A0A1H3CDF6"/>
<dbReference type="OrthoDB" id="1765177at2"/>
<dbReference type="SUPFAM" id="SSF50346">
    <property type="entry name" value="PRC-barrel domain"/>
    <property type="match status" value="2"/>
</dbReference>
<dbReference type="STRING" id="1528.SAMN04488579_10354"/>
<dbReference type="RefSeq" id="WP_090243281.1">
    <property type="nucleotide sequence ID" value="NZ_FNOU01000003.1"/>
</dbReference>
<dbReference type="Proteomes" id="UP000199652">
    <property type="component" value="Unassembled WGS sequence"/>
</dbReference>
<reference evidence="2" key="1">
    <citation type="submission" date="2016-10" db="EMBL/GenBank/DDBJ databases">
        <authorList>
            <person name="Varghese N."/>
            <person name="Submissions S."/>
        </authorList>
    </citation>
    <scope>NUCLEOTIDE SEQUENCE [LARGE SCALE GENOMIC DNA]</scope>
    <source>
        <strain evidence="2">VPI 5359</strain>
    </source>
</reference>
<accession>A0A1H3CDF6</accession>
<proteinExistence type="predicted"/>
<dbReference type="InterPro" id="IPR011033">
    <property type="entry name" value="PRC_barrel-like_sf"/>
</dbReference>
<sequence>MKASRWINLPVHCGENGLVRGLVKDIRIRDGHIDALVLSMGGIWSKALFIRPEDVITLSADVLELSDESALKRLSAKEMKAAMAGSDSLFKLTVVDYAGTLIGRVADARVGEDCKVQEFEISRSFFDDMDRGYAVIPMDQMTSQDGVLHYQHYYYEIPQSKRSGGVFNKVLGED</sequence>
<gene>
    <name evidence="1" type="ORF">SAMN04488579_10354</name>
</gene>
<protein>
    <submittedName>
        <fullName evidence="1">Uncharacterized protein YrrD, contains PRC-barrel domain</fullName>
    </submittedName>
</protein>
<evidence type="ECO:0000313" key="1">
    <source>
        <dbReference type="EMBL" id="SDX51948.1"/>
    </source>
</evidence>
<evidence type="ECO:0000313" key="2">
    <source>
        <dbReference type="Proteomes" id="UP000199652"/>
    </source>
</evidence>
<name>A0A1H3CDF6_EUBBA</name>
<dbReference type="EMBL" id="FNOU01000003">
    <property type="protein sequence ID" value="SDX51948.1"/>
    <property type="molecule type" value="Genomic_DNA"/>
</dbReference>